<evidence type="ECO:0000256" key="2">
    <source>
        <dbReference type="PROSITE-ProRule" id="PRU00047"/>
    </source>
</evidence>
<dbReference type="SMART" id="SM00343">
    <property type="entry name" value="ZnF_C2HC"/>
    <property type="match status" value="1"/>
</dbReference>
<dbReference type="GO" id="GO:0008270">
    <property type="term" value="F:zinc ion binding"/>
    <property type="evidence" value="ECO:0007669"/>
    <property type="project" value="UniProtKB-KW"/>
</dbReference>
<dbReference type="InterPro" id="IPR001878">
    <property type="entry name" value="Znf_CCHC"/>
</dbReference>
<dbReference type="Pfam" id="PF08284">
    <property type="entry name" value="RVP_2"/>
    <property type="match status" value="1"/>
</dbReference>
<dbReference type="CDD" id="cd00303">
    <property type="entry name" value="retropepsin_like"/>
    <property type="match status" value="1"/>
</dbReference>
<dbReference type="STRING" id="47428.A0A284RI32"/>
<reference evidence="6" key="1">
    <citation type="journal article" date="2017" name="Nat. Ecol. Evol.">
        <title>Genome expansion and lineage-specific genetic innovations in the forest pathogenic fungi Armillaria.</title>
        <authorList>
            <person name="Sipos G."/>
            <person name="Prasanna A.N."/>
            <person name="Walter M.C."/>
            <person name="O'Connor E."/>
            <person name="Balint B."/>
            <person name="Krizsan K."/>
            <person name="Kiss B."/>
            <person name="Hess J."/>
            <person name="Varga T."/>
            <person name="Slot J."/>
            <person name="Riley R."/>
            <person name="Boka B."/>
            <person name="Rigling D."/>
            <person name="Barry K."/>
            <person name="Lee J."/>
            <person name="Mihaltcheva S."/>
            <person name="LaButti K."/>
            <person name="Lipzen A."/>
            <person name="Waldron R."/>
            <person name="Moloney N.M."/>
            <person name="Sperisen C."/>
            <person name="Kredics L."/>
            <person name="Vagvoelgyi C."/>
            <person name="Patrignani A."/>
            <person name="Fitzpatrick D."/>
            <person name="Nagy I."/>
            <person name="Doyle S."/>
            <person name="Anderson J.B."/>
            <person name="Grigoriev I.V."/>
            <person name="Gueldener U."/>
            <person name="Muensterkoetter M."/>
            <person name="Nagy L.G."/>
        </authorList>
    </citation>
    <scope>NUCLEOTIDE SEQUENCE [LARGE SCALE GENOMIC DNA]</scope>
    <source>
        <strain evidence="6">C18/9</strain>
    </source>
</reference>
<dbReference type="AlphaFoldDB" id="A0A284RI32"/>
<feature type="compositionally biased region" description="Low complexity" evidence="3">
    <location>
        <begin position="249"/>
        <end position="262"/>
    </location>
</feature>
<dbReference type="SUPFAM" id="SSF50630">
    <property type="entry name" value="Acid proteases"/>
    <property type="match status" value="1"/>
</dbReference>
<feature type="region of interest" description="Disordered" evidence="3">
    <location>
        <begin position="242"/>
        <end position="264"/>
    </location>
</feature>
<dbReference type="PROSITE" id="PS50158">
    <property type="entry name" value="ZF_CCHC"/>
    <property type="match status" value="1"/>
</dbReference>
<feature type="compositionally biased region" description="Polar residues" evidence="3">
    <location>
        <begin position="55"/>
        <end position="76"/>
    </location>
</feature>
<dbReference type="SUPFAM" id="SSF57756">
    <property type="entry name" value="Retrovirus zinc finger-like domains"/>
    <property type="match status" value="1"/>
</dbReference>
<protein>
    <recommendedName>
        <fullName evidence="4">CCHC-type domain-containing protein</fullName>
    </recommendedName>
</protein>
<feature type="region of interest" description="Disordered" evidence="3">
    <location>
        <begin position="191"/>
        <end position="211"/>
    </location>
</feature>
<feature type="region of interest" description="Disordered" evidence="3">
    <location>
        <begin position="297"/>
        <end position="330"/>
    </location>
</feature>
<evidence type="ECO:0000256" key="3">
    <source>
        <dbReference type="SAM" id="MobiDB-lite"/>
    </source>
</evidence>
<evidence type="ECO:0000313" key="5">
    <source>
        <dbReference type="EMBL" id="SJL08412.1"/>
    </source>
</evidence>
<dbReference type="PANTHER" id="PTHR15503:SF22">
    <property type="entry name" value="TRANSPOSON TY3-I GAG POLYPROTEIN"/>
    <property type="match status" value="1"/>
</dbReference>
<dbReference type="GO" id="GO:0006397">
    <property type="term" value="P:mRNA processing"/>
    <property type="evidence" value="ECO:0007669"/>
    <property type="project" value="UniProtKB-KW"/>
</dbReference>
<organism evidence="5 6">
    <name type="scientific">Armillaria ostoyae</name>
    <name type="common">Armillaria root rot fungus</name>
    <dbReference type="NCBI Taxonomy" id="47428"/>
    <lineage>
        <taxon>Eukaryota</taxon>
        <taxon>Fungi</taxon>
        <taxon>Dikarya</taxon>
        <taxon>Basidiomycota</taxon>
        <taxon>Agaricomycotina</taxon>
        <taxon>Agaricomycetes</taxon>
        <taxon>Agaricomycetidae</taxon>
        <taxon>Agaricales</taxon>
        <taxon>Marasmiineae</taxon>
        <taxon>Physalacriaceae</taxon>
        <taxon>Armillaria</taxon>
    </lineage>
</organism>
<proteinExistence type="predicted"/>
<dbReference type="EMBL" id="FUEG01000009">
    <property type="protein sequence ID" value="SJL08412.1"/>
    <property type="molecule type" value="Genomic_DNA"/>
</dbReference>
<sequence length="638" mass="70037">MIANIGVGIPIGYEDWKKRIITMNRERQKKQAIDMAGGIYQPQTQQNAGVPKGASGTTTSSAPKKTVTGTTYGSQGQPIDIDAMRAAGECFRCHEKGHISKNCPLQSWNKGKQEVRASMTEPAMGSKIEEVKDAARNHSGQTYSAFLATHVSHMLHSILFAERTSNQPRKESHNRYAILANDIDTVSITSTNEARDTTENPDSAELPASTDKHLTSSLLRVKVPGDKPPTIVVPAIIASLTRPGRAGHQSASSPPDQAAPQAETTAARKPIVINLPQDLSNKSQVRTGLHQVKVAATDADACGPSPKRKSPLQEREAECPIGNDTSVSKGQEAAKHVPLTVAPQKWLKPFETEWTWRAIKDTKSESSTRAILLNWIHKTRAKEVNSPSSLLIPVQLETLENPITLSAKALIDSGCTGSSIHHDFVKAHGIPVQKTASPIPIYNADGSHNKVGEITAYAELQLKIGDYSERIDLTVTDLGSKEIFLGHDWLVRHNPIINWTTGKIIFARCHCAKNPFVLPDADPDDEWELEEGETILAINFEEAIKIHAVHKANELAAKASEGKETKSFKQMVPESYCDFKDLFAKESFDELPARKPWDHAIELVPNAKNTLDCKVYPLNRIEQEELDKFLNKNLASGC</sequence>
<feature type="region of interest" description="Disordered" evidence="3">
    <location>
        <begin position="40"/>
        <end position="76"/>
    </location>
</feature>
<name>A0A284RI32_ARMOS</name>
<dbReference type="Gene3D" id="2.40.70.10">
    <property type="entry name" value="Acid Proteases"/>
    <property type="match status" value="1"/>
</dbReference>
<dbReference type="Gene3D" id="4.10.60.10">
    <property type="entry name" value="Zinc finger, CCHC-type"/>
    <property type="match status" value="1"/>
</dbReference>
<gene>
    <name evidence="5" type="ORF">ARMOST_11775</name>
</gene>
<evidence type="ECO:0000313" key="6">
    <source>
        <dbReference type="Proteomes" id="UP000219338"/>
    </source>
</evidence>
<dbReference type="InterPro" id="IPR032567">
    <property type="entry name" value="RTL1-rel"/>
</dbReference>
<dbReference type="Proteomes" id="UP000219338">
    <property type="component" value="Unassembled WGS sequence"/>
</dbReference>
<keyword evidence="2" id="KW-0862">Zinc</keyword>
<accession>A0A284RI32</accession>
<dbReference type="PANTHER" id="PTHR15503">
    <property type="entry name" value="LDOC1 RELATED"/>
    <property type="match status" value="1"/>
</dbReference>
<feature type="domain" description="CCHC-type" evidence="4">
    <location>
        <begin position="90"/>
        <end position="104"/>
    </location>
</feature>
<evidence type="ECO:0000256" key="1">
    <source>
        <dbReference type="ARBA" id="ARBA00022664"/>
    </source>
</evidence>
<keyword evidence="2" id="KW-0479">Metal-binding</keyword>
<dbReference type="GO" id="GO:0003676">
    <property type="term" value="F:nucleic acid binding"/>
    <property type="evidence" value="ECO:0007669"/>
    <property type="project" value="InterPro"/>
</dbReference>
<keyword evidence="1" id="KW-0507">mRNA processing</keyword>
<dbReference type="InterPro" id="IPR021109">
    <property type="entry name" value="Peptidase_aspartic_dom_sf"/>
</dbReference>
<dbReference type="InterPro" id="IPR036875">
    <property type="entry name" value="Znf_CCHC_sf"/>
</dbReference>
<dbReference type="OrthoDB" id="128646at2759"/>
<evidence type="ECO:0000259" key="4">
    <source>
        <dbReference type="PROSITE" id="PS50158"/>
    </source>
</evidence>
<keyword evidence="2" id="KW-0863">Zinc-finger</keyword>
<keyword evidence="6" id="KW-1185">Reference proteome</keyword>